<dbReference type="PROSITE" id="PS50141">
    <property type="entry name" value="A_DEAMIN_EDITASE"/>
    <property type="match status" value="1"/>
</dbReference>
<protein>
    <recommendedName>
        <fullName evidence="1">A to I editase domain-containing protein</fullName>
    </recommendedName>
</protein>
<dbReference type="InterPro" id="IPR002466">
    <property type="entry name" value="A_deamin"/>
</dbReference>
<dbReference type="Pfam" id="PF02137">
    <property type="entry name" value="A_deamin"/>
    <property type="match status" value="1"/>
</dbReference>
<accession>A0A0C3CZM3</accession>
<dbReference type="PANTHER" id="PTHR47803:SF1">
    <property type="entry name" value="TRNA-SPECIFIC ADENOSINE DEAMINASE 1"/>
    <property type="match status" value="1"/>
</dbReference>
<feature type="domain" description="A to I editase" evidence="1">
    <location>
        <begin position="53"/>
        <end position="403"/>
    </location>
</feature>
<dbReference type="STRING" id="913774.A0A0C3CZM3"/>
<dbReference type="GO" id="GO:0002100">
    <property type="term" value="P:tRNA wobble adenosine to inosine editing"/>
    <property type="evidence" value="ECO:0007669"/>
    <property type="project" value="InterPro"/>
</dbReference>
<dbReference type="Proteomes" id="UP000054321">
    <property type="component" value="Unassembled WGS sequence"/>
</dbReference>
<dbReference type="InParanoid" id="A0A0C3CZM3"/>
<evidence type="ECO:0000313" key="3">
    <source>
        <dbReference type="Proteomes" id="UP000054321"/>
    </source>
</evidence>
<gene>
    <name evidence="2" type="ORF">OIDMADRAFT_156477</name>
</gene>
<sequence length="414" mass="45884">MGASSNDIADAVLKQFDDLPKKAKPLHRGGGIREWVPLCGIVAEGRESLTCLALATGMKCLPQSKIPIAQGIVLHDWHAEILAIRSFNRFLLDECYSLASAQRENSEYIRLRSPEERTEVYFQPYALKDGISLHMYCSEAPCGDASMELTMAAQDDSTPWNVPPSAAFSSSFILDSQLLGRGYFSALGIVRRKPSRPDAPPTVSKSCSDKIALKQCTSLFSSITSVLITPSNAYLSSVILPESQCSLEGCTRAFSASGRMAKLIRTDWENGYSFKPFEIKCSSREFGFSRRQAVPTGDSLVPSNISASWTPYQLETLIGGVLQGRKQGDIRGASRVCKSRMWRTALDISALVDASQIEECLKKFRYIDVKRDSLLAERESVKEDVRHGPLEGWIRNSGGEEFYLQSEVKDHRKT</sequence>
<proteinExistence type="predicted"/>
<dbReference type="GO" id="GO:0043829">
    <property type="term" value="F:tRNA-specific adenosine-37 deaminase activity"/>
    <property type="evidence" value="ECO:0007669"/>
    <property type="project" value="TreeGrafter"/>
</dbReference>
<organism evidence="2 3">
    <name type="scientific">Oidiodendron maius (strain Zn)</name>
    <dbReference type="NCBI Taxonomy" id="913774"/>
    <lineage>
        <taxon>Eukaryota</taxon>
        <taxon>Fungi</taxon>
        <taxon>Dikarya</taxon>
        <taxon>Ascomycota</taxon>
        <taxon>Pezizomycotina</taxon>
        <taxon>Leotiomycetes</taxon>
        <taxon>Leotiomycetes incertae sedis</taxon>
        <taxon>Myxotrichaceae</taxon>
        <taxon>Oidiodendron</taxon>
    </lineage>
</organism>
<reference evidence="3" key="2">
    <citation type="submission" date="2015-01" db="EMBL/GenBank/DDBJ databases">
        <title>Evolutionary Origins and Diversification of the Mycorrhizal Mutualists.</title>
        <authorList>
            <consortium name="DOE Joint Genome Institute"/>
            <consortium name="Mycorrhizal Genomics Consortium"/>
            <person name="Kohler A."/>
            <person name="Kuo A."/>
            <person name="Nagy L.G."/>
            <person name="Floudas D."/>
            <person name="Copeland A."/>
            <person name="Barry K.W."/>
            <person name="Cichocki N."/>
            <person name="Veneault-Fourrey C."/>
            <person name="LaButti K."/>
            <person name="Lindquist E.A."/>
            <person name="Lipzen A."/>
            <person name="Lundell T."/>
            <person name="Morin E."/>
            <person name="Murat C."/>
            <person name="Riley R."/>
            <person name="Ohm R."/>
            <person name="Sun H."/>
            <person name="Tunlid A."/>
            <person name="Henrissat B."/>
            <person name="Grigoriev I.V."/>
            <person name="Hibbett D.S."/>
            <person name="Martin F."/>
        </authorList>
    </citation>
    <scope>NUCLEOTIDE SEQUENCE [LARGE SCALE GENOMIC DNA]</scope>
    <source>
        <strain evidence="3">Zn</strain>
    </source>
</reference>
<dbReference type="HOGENOM" id="CLU_005382_2_1_1"/>
<dbReference type="OrthoDB" id="10268011at2759"/>
<dbReference type="AlphaFoldDB" id="A0A0C3CZM3"/>
<dbReference type="PANTHER" id="PTHR47803">
    <property type="entry name" value="TRNA-SPECIFIC ADENOSINE DEAMINASE 1"/>
    <property type="match status" value="1"/>
</dbReference>
<reference evidence="2 3" key="1">
    <citation type="submission" date="2014-04" db="EMBL/GenBank/DDBJ databases">
        <authorList>
            <consortium name="DOE Joint Genome Institute"/>
            <person name="Kuo A."/>
            <person name="Martino E."/>
            <person name="Perotto S."/>
            <person name="Kohler A."/>
            <person name="Nagy L.G."/>
            <person name="Floudas D."/>
            <person name="Copeland A."/>
            <person name="Barry K.W."/>
            <person name="Cichocki N."/>
            <person name="Veneault-Fourrey C."/>
            <person name="LaButti K."/>
            <person name="Lindquist E.A."/>
            <person name="Lipzen A."/>
            <person name="Lundell T."/>
            <person name="Morin E."/>
            <person name="Murat C."/>
            <person name="Sun H."/>
            <person name="Tunlid A."/>
            <person name="Henrissat B."/>
            <person name="Grigoriev I.V."/>
            <person name="Hibbett D.S."/>
            <person name="Martin F."/>
            <person name="Nordberg H.P."/>
            <person name="Cantor M.N."/>
            <person name="Hua S.X."/>
        </authorList>
    </citation>
    <scope>NUCLEOTIDE SEQUENCE [LARGE SCALE GENOMIC DNA]</scope>
    <source>
        <strain evidence="2 3">Zn</strain>
    </source>
</reference>
<evidence type="ECO:0000259" key="1">
    <source>
        <dbReference type="PROSITE" id="PS50141"/>
    </source>
</evidence>
<name>A0A0C3CZM3_OIDMZ</name>
<dbReference type="EMBL" id="KN832872">
    <property type="protein sequence ID" value="KIN04484.1"/>
    <property type="molecule type" value="Genomic_DNA"/>
</dbReference>
<keyword evidence="3" id="KW-1185">Reference proteome</keyword>
<evidence type="ECO:0000313" key="2">
    <source>
        <dbReference type="EMBL" id="KIN04484.1"/>
    </source>
</evidence>
<dbReference type="SMART" id="SM00552">
    <property type="entry name" value="ADEAMc"/>
    <property type="match status" value="1"/>
</dbReference>
<dbReference type="GO" id="GO:0003723">
    <property type="term" value="F:RNA binding"/>
    <property type="evidence" value="ECO:0007669"/>
    <property type="project" value="InterPro"/>
</dbReference>
<dbReference type="FunCoup" id="A0A0C3CZM3">
    <property type="interactions" value="285"/>
</dbReference>
<dbReference type="InterPro" id="IPR042935">
    <property type="entry name" value="Tad1"/>
</dbReference>